<dbReference type="EMBL" id="QGNW01001736">
    <property type="protein sequence ID" value="RVW31898.1"/>
    <property type="molecule type" value="Genomic_DNA"/>
</dbReference>
<name>A0A438D8Y6_VITVI</name>
<evidence type="ECO:0000313" key="2">
    <source>
        <dbReference type="Proteomes" id="UP000288805"/>
    </source>
</evidence>
<accession>A0A438D8Y6</accession>
<proteinExistence type="predicted"/>
<organism evidence="1 2">
    <name type="scientific">Vitis vinifera</name>
    <name type="common">Grape</name>
    <dbReference type="NCBI Taxonomy" id="29760"/>
    <lineage>
        <taxon>Eukaryota</taxon>
        <taxon>Viridiplantae</taxon>
        <taxon>Streptophyta</taxon>
        <taxon>Embryophyta</taxon>
        <taxon>Tracheophyta</taxon>
        <taxon>Spermatophyta</taxon>
        <taxon>Magnoliopsida</taxon>
        <taxon>eudicotyledons</taxon>
        <taxon>Gunneridae</taxon>
        <taxon>Pentapetalae</taxon>
        <taxon>rosids</taxon>
        <taxon>Vitales</taxon>
        <taxon>Vitaceae</taxon>
        <taxon>Viteae</taxon>
        <taxon>Vitis</taxon>
    </lineage>
</organism>
<reference evidence="1 2" key="1">
    <citation type="journal article" date="2018" name="PLoS Genet.">
        <title>Population sequencing reveals clonal diversity and ancestral inbreeding in the grapevine cultivar Chardonnay.</title>
        <authorList>
            <person name="Roach M.J."/>
            <person name="Johnson D.L."/>
            <person name="Bohlmann J."/>
            <person name="van Vuuren H.J."/>
            <person name="Jones S.J."/>
            <person name="Pretorius I.S."/>
            <person name="Schmidt S.A."/>
            <person name="Borneman A.R."/>
        </authorList>
    </citation>
    <scope>NUCLEOTIDE SEQUENCE [LARGE SCALE GENOMIC DNA]</scope>
    <source>
        <strain evidence="2">cv. Chardonnay</strain>
        <tissue evidence="1">Leaf</tissue>
    </source>
</reference>
<evidence type="ECO:0000313" key="1">
    <source>
        <dbReference type="EMBL" id="RVW31898.1"/>
    </source>
</evidence>
<dbReference type="AlphaFoldDB" id="A0A438D8Y6"/>
<protein>
    <submittedName>
        <fullName evidence="1">Uncharacterized protein</fullName>
    </submittedName>
</protein>
<gene>
    <name evidence="1" type="ORF">CK203_087138</name>
</gene>
<sequence>MPLDLRVKGVVVPTLDFISLLIANPPLNEDEVRGGLISRFKVEGMGCEEVEINMKKSELIPVGRIDNLEVLASKLACLIGLEVLASKLACLIGELPSTDLGLQLAIVWDVVDERF</sequence>
<dbReference type="Proteomes" id="UP000288805">
    <property type="component" value="Unassembled WGS sequence"/>
</dbReference>
<comment type="caution">
    <text evidence="1">The sequence shown here is derived from an EMBL/GenBank/DDBJ whole genome shotgun (WGS) entry which is preliminary data.</text>
</comment>